<dbReference type="SUPFAM" id="SSF103378">
    <property type="entry name" value="2-methylcitrate dehydratase PrpD"/>
    <property type="match status" value="1"/>
</dbReference>
<dbReference type="PANTHER" id="PTHR16943">
    <property type="entry name" value="2-METHYLCITRATE DEHYDRATASE-RELATED"/>
    <property type="match status" value="1"/>
</dbReference>
<dbReference type="Proteomes" id="UP000636264">
    <property type="component" value="Unassembled WGS sequence"/>
</dbReference>
<feature type="domain" description="MmgE/PrpD C-terminal" evidence="3">
    <location>
        <begin position="287"/>
        <end position="456"/>
    </location>
</feature>
<name>A0A916W8J1_9HYPH</name>
<sequence>MTVISLEAKADVVPPAGDLTRLLAEWAANLSYDDIPERVRAHIRLCLLDTLGCGLYGSRQESGQIAGRVAQRIGSGPALVWSHGARSDIASAAMANGTAVHSFEIDDVHLSGQIHPGSVTVPAVMALADQLATEGLASSGEQMIVALVAGYEVGIRIGVAAGRGHGLSGFHPTGTIGAIAAAISAARFLGLDANTMRNAIALGSTQAGGLYSTRTGGMTKRFHAGRAASSGVLSALMAHEGFTGAHDVLEASFGGFLSSFGCDGSIQNAIAGLGEEWLCADVGFKVFSTCASAQTIVEGVQQLRAKGLTAECLQRLDVYSSSISVSNVGWRYVPADLVAAQMNGGYAAAVTLLEGDAFVVQYDDAHLVDPAIVELAGKVHFHIDPLIEAGGLGLRHASRVVATLTDGRTLETYNEQRLGGPGRAIPADRIEQKFLNLAAAACSADKAERIRDAALGLQELDNVTALSRLIAE</sequence>
<reference evidence="4" key="1">
    <citation type="journal article" date="2014" name="Int. J. Syst. Evol. Microbiol.">
        <title>Complete genome sequence of Corynebacterium casei LMG S-19264T (=DSM 44701T), isolated from a smear-ripened cheese.</title>
        <authorList>
            <consortium name="US DOE Joint Genome Institute (JGI-PGF)"/>
            <person name="Walter F."/>
            <person name="Albersmeier A."/>
            <person name="Kalinowski J."/>
            <person name="Ruckert C."/>
        </authorList>
    </citation>
    <scope>NUCLEOTIDE SEQUENCE</scope>
    <source>
        <strain evidence="4">CGMCC 1.15320</strain>
    </source>
</reference>
<dbReference type="Pfam" id="PF03972">
    <property type="entry name" value="MmgE_PrpD_N"/>
    <property type="match status" value="1"/>
</dbReference>
<organism evidence="4 5">
    <name type="scientific">Nitratireductor aestuarii</name>
    <dbReference type="NCBI Taxonomy" id="1735103"/>
    <lineage>
        <taxon>Bacteria</taxon>
        <taxon>Pseudomonadati</taxon>
        <taxon>Pseudomonadota</taxon>
        <taxon>Alphaproteobacteria</taxon>
        <taxon>Hyphomicrobiales</taxon>
        <taxon>Phyllobacteriaceae</taxon>
        <taxon>Nitratireductor</taxon>
    </lineage>
</organism>
<dbReference type="PANTHER" id="PTHR16943:SF8">
    <property type="entry name" value="2-METHYLCITRATE DEHYDRATASE"/>
    <property type="match status" value="1"/>
</dbReference>
<dbReference type="InterPro" id="IPR036148">
    <property type="entry name" value="MmgE/PrpD_sf"/>
</dbReference>
<evidence type="ECO:0000259" key="3">
    <source>
        <dbReference type="Pfam" id="PF19305"/>
    </source>
</evidence>
<comment type="caution">
    <text evidence="4">The sequence shown here is derived from an EMBL/GenBank/DDBJ whole genome shotgun (WGS) entry which is preliminary data.</text>
</comment>
<dbReference type="GO" id="GO:0016829">
    <property type="term" value="F:lyase activity"/>
    <property type="evidence" value="ECO:0007669"/>
    <property type="project" value="InterPro"/>
</dbReference>
<proteinExistence type="inferred from homology"/>
<evidence type="ECO:0000259" key="2">
    <source>
        <dbReference type="Pfam" id="PF03972"/>
    </source>
</evidence>
<feature type="domain" description="MmgE/PrpD N-terminal" evidence="2">
    <location>
        <begin position="23"/>
        <end position="257"/>
    </location>
</feature>
<dbReference type="Gene3D" id="1.10.4100.10">
    <property type="entry name" value="2-methylcitrate dehydratase PrpD"/>
    <property type="match status" value="1"/>
</dbReference>
<dbReference type="AlphaFoldDB" id="A0A916W8J1"/>
<dbReference type="InterPro" id="IPR045337">
    <property type="entry name" value="MmgE_PrpD_C"/>
</dbReference>
<dbReference type="InterPro" id="IPR042183">
    <property type="entry name" value="MmgE/PrpD_sf_1"/>
</dbReference>
<keyword evidence="5" id="KW-1185">Reference proteome</keyword>
<protein>
    <submittedName>
        <fullName evidence="4">MmgE/PrpD family protein</fullName>
    </submittedName>
</protein>
<dbReference type="InterPro" id="IPR042188">
    <property type="entry name" value="MmgE/PrpD_sf_2"/>
</dbReference>
<comment type="similarity">
    <text evidence="1">Belongs to the PrpD family.</text>
</comment>
<dbReference type="InterPro" id="IPR045336">
    <property type="entry name" value="MmgE_PrpD_N"/>
</dbReference>
<dbReference type="Gene3D" id="3.30.1330.120">
    <property type="entry name" value="2-methylcitrate dehydratase PrpD"/>
    <property type="match status" value="1"/>
</dbReference>
<evidence type="ECO:0000313" key="5">
    <source>
        <dbReference type="Proteomes" id="UP000636264"/>
    </source>
</evidence>
<dbReference type="InterPro" id="IPR005656">
    <property type="entry name" value="MmgE_PrpD"/>
</dbReference>
<evidence type="ECO:0000256" key="1">
    <source>
        <dbReference type="ARBA" id="ARBA00006174"/>
    </source>
</evidence>
<accession>A0A916W8J1</accession>
<evidence type="ECO:0000313" key="4">
    <source>
        <dbReference type="EMBL" id="GGA77044.1"/>
    </source>
</evidence>
<dbReference type="EMBL" id="BMIF01000012">
    <property type="protein sequence ID" value="GGA77044.1"/>
    <property type="molecule type" value="Genomic_DNA"/>
</dbReference>
<dbReference type="Pfam" id="PF19305">
    <property type="entry name" value="MmgE_PrpD_C"/>
    <property type="match status" value="1"/>
</dbReference>
<gene>
    <name evidence="4" type="ORF">GCM10011385_33970</name>
</gene>
<reference evidence="4" key="2">
    <citation type="submission" date="2020-09" db="EMBL/GenBank/DDBJ databases">
        <authorList>
            <person name="Sun Q."/>
            <person name="Zhou Y."/>
        </authorList>
    </citation>
    <scope>NUCLEOTIDE SEQUENCE</scope>
    <source>
        <strain evidence="4">CGMCC 1.15320</strain>
    </source>
</reference>
<dbReference type="RefSeq" id="WP_188722292.1">
    <property type="nucleotide sequence ID" value="NZ_BMIF01000012.1"/>
</dbReference>